<evidence type="ECO:0000313" key="1">
    <source>
        <dbReference type="EMBL" id="CZT01249.1"/>
    </source>
</evidence>
<evidence type="ECO:0000313" key="2">
    <source>
        <dbReference type="Proteomes" id="UP000178912"/>
    </source>
</evidence>
<dbReference type="Proteomes" id="UP000178912">
    <property type="component" value="Unassembled WGS sequence"/>
</dbReference>
<accession>A0A1E1KT88</accession>
<protein>
    <submittedName>
        <fullName evidence="1">Uncharacterized protein</fullName>
    </submittedName>
</protein>
<dbReference type="AlphaFoldDB" id="A0A1E1KT88"/>
<dbReference type="EMBL" id="FJUX01000050">
    <property type="protein sequence ID" value="CZT01249.1"/>
    <property type="molecule type" value="Genomic_DNA"/>
</dbReference>
<proteinExistence type="predicted"/>
<reference evidence="2" key="1">
    <citation type="submission" date="2016-03" db="EMBL/GenBank/DDBJ databases">
        <authorList>
            <person name="Guldener U."/>
        </authorList>
    </citation>
    <scope>NUCLEOTIDE SEQUENCE [LARGE SCALE GENOMIC DNA]</scope>
    <source>
        <strain evidence="2">04CH-RAC-A.6.1</strain>
    </source>
</reference>
<organism evidence="1 2">
    <name type="scientific">Rhynchosporium agropyri</name>
    <dbReference type="NCBI Taxonomy" id="914238"/>
    <lineage>
        <taxon>Eukaryota</taxon>
        <taxon>Fungi</taxon>
        <taxon>Dikarya</taxon>
        <taxon>Ascomycota</taxon>
        <taxon>Pezizomycotina</taxon>
        <taxon>Leotiomycetes</taxon>
        <taxon>Helotiales</taxon>
        <taxon>Ploettnerulaceae</taxon>
        <taxon>Rhynchosporium</taxon>
    </lineage>
</organism>
<gene>
    <name evidence="1" type="ORF">RAG0_08986</name>
</gene>
<name>A0A1E1KT88_9HELO</name>
<sequence length="38" mass="4127">MSATELSERLREEGNVLHKAGKLDQGTVSLEYTYAAAS</sequence>
<keyword evidence="2" id="KW-1185">Reference proteome</keyword>